<sequence length="75" mass="8256">MTGHHYRNRDAQFASVITECKSVVAGGGCEDAGFLLFLGETQKGESATALFEASGHLIQFHLQKDFYSKASREFL</sequence>
<evidence type="ECO:0000313" key="1">
    <source>
        <dbReference type="EMBL" id="KAK0417646.1"/>
    </source>
</evidence>
<evidence type="ECO:0000313" key="2">
    <source>
        <dbReference type="Proteomes" id="UP001175271"/>
    </source>
</evidence>
<comment type="caution">
    <text evidence="1">The sequence shown here is derived from an EMBL/GenBank/DDBJ whole genome shotgun (WGS) entry which is preliminary data.</text>
</comment>
<gene>
    <name evidence="1" type="ORF">QR680_013125</name>
</gene>
<organism evidence="1 2">
    <name type="scientific">Steinernema hermaphroditum</name>
    <dbReference type="NCBI Taxonomy" id="289476"/>
    <lineage>
        <taxon>Eukaryota</taxon>
        <taxon>Metazoa</taxon>
        <taxon>Ecdysozoa</taxon>
        <taxon>Nematoda</taxon>
        <taxon>Chromadorea</taxon>
        <taxon>Rhabditida</taxon>
        <taxon>Tylenchina</taxon>
        <taxon>Panagrolaimomorpha</taxon>
        <taxon>Strongyloidoidea</taxon>
        <taxon>Steinernematidae</taxon>
        <taxon>Steinernema</taxon>
    </lineage>
</organism>
<dbReference type="Proteomes" id="UP001175271">
    <property type="component" value="Unassembled WGS sequence"/>
</dbReference>
<keyword evidence="2" id="KW-1185">Reference proteome</keyword>
<dbReference type="EMBL" id="JAUCMV010000002">
    <property type="protein sequence ID" value="KAK0417646.1"/>
    <property type="molecule type" value="Genomic_DNA"/>
</dbReference>
<name>A0AA39M124_9BILA</name>
<dbReference type="AlphaFoldDB" id="A0AA39M124"/>
<protein>
    <submittedName>
        <fullName evidence="1">Uncharacterized protein</fullName>
    </submittedName>
</protein>
<accession>A0AA39M124</accession>
<reference evidence="1" key="1">
    <citation type="submission" date="2023-06" db="EMBL/GenBank/DDBJ databases">
        <title>Genomic analysis of the entomopathogenic nematode Steinernema hermaphroditum.</title>
        <authorList>
            <person name="Schwarz E.M."/>
            <person name="Heppert J.K."/>
            <person name="Baniya A."/>
            <person name="Schwartz H.T."/>
            <person name="Tan C.-H."/>
            <person name="Antoshechkin I."/>
            <person name="Sternberg P.W."/>
            <person name="Goodrich-Blair H."/>
            <person name="Dillman A.R."/>
        </authorList>
    </citation>
    <scope>NUCLEOTIDE SEQUENCE</scope>
    <source>
        <strain evidence="1">PS9179</strain>
        <tissue evidence="1">Whole animal</tissue>
    </source>
</reference>
<proteinExistence type="predicted"/>